<sequence>MSSKPTIGFVGLGAMGFGMATNLVKQGYAVKGFDVFPASVERFQAAGGIPAGSLKESAEGNDYYICMVASAPQVQEVLFNAETGIINVLPKNATFLLCSTVPSAYAQSVEKDLKAYGRDDIFFVDSPVSGGAGRAADGTLSIMAGGSDAALTKGKFLLQEMSDPKKLYLVPGGIGAGSNMKMVHQVLAAIHILGASEAMGLAARLGLDAHVAAEAILKSDAWTWMHENRLQRMLEEDWNPGASALTIILKDVGIITSTARLQKFPTPLSSSAEQVYLTGLLHGWGPKDDSAMVRMYTSESVTSVKSTLSPEETTRRLEMVTKAMQYTNIVSTAEAVAFARYLNVDMAQFYDLVINAAGGSKMFNTLGATMIKGISKGEAPAGSLTVDKIIKELSDIVQEARDLYIPLNLATTALNQYVVAQRRGWGGEAATTNMPHPNLKGNPALAMLDKALAGKYGVPAMCCYNIEGIMATVRAAEAKKSPAMILLFPWAIHYADGLLVHAAAEAAKKAKVPVTVHMDHAQTPEIIRYAADLGGFDSIMVDMSHYEKEENLAKTRELVAYCNERGIATEAEPGRIEGGEDGVADTADLTGLLTTPEESHEFVATGIDWLAPAFGNVHGSYGPRGVQLEYDRLESINSAVGDQVRLVLHGADPFTTEIFQKCISHGVAKVNINKVMNGEYLRVQAEKADKLGLTALHEQVTDSMQAAVERCMDMLGSTGRA</sequence>
<protein>
    <recommendedName>
        <fullName evidence="5">Fructose-bisphosphate aldolase</fullName>
    </recommendedName>
</protein>
<dbReference type="SUPFAM" id="SSF48179">
    <property type="entry name" value="6-phosphogluconate dehydrogenase C-terminal domain-like"/>
    <property type="match status" value="2"/>
</dbReference>
<dbReference type="AlphaFoldDB" id="A0A7H8QKT5"/>
<dbReference type="KEGG" id="trg:TRUGW13939_01611"/>
<evidence type="ECO:0000313" key="4">
    <source>
        <dbReference type="Proteomes" id="UP000509510"/>
    </source>
</evidence>
<dbReference type="PANTHER" id="PTHR43060">
    <property type="entry name" value="3-HYDROXYISOBUTYRATE DEHYDROGENASE-LIKE 1, MITOCHONDRIAL-RELATED"/>
    <property type="match status" value="1"/>
</dbReference>
<dbReference type="Pfam" id="PF14833">
    <property type="entry name" value="NAD_binding_11"/>
    <property type="match status" value="2"/>
</dbReference>
<dbReference type="GO" id="GO:0016832">
    <property type="term" value="F:aldehyde-lyase activity"/>
    <property type="evidence" value="ECO:0007669"/>
    <property type="project" value="InterPro"/>
</dbReference>
<proteinExistence type="predicted"/>
<dbReference type="OrthoDB" id="48988at2759"/>
<dbReference type="GO" id="GO:0016491">
    <property type="term" value="F:oxidoreductase activity"/>
    <property type="evidence" value="ECO:0007669"/>
    <property type="project" value="InterPro"/>
</dbReference>
<dbReference type="InterPro" id="IPR002204">
    <property type="entry name" value="3-OH-isobutyrate_DH-rel_CS"/>
</dbReference>
<dbReference type="GO" id="GO:0008270">
    <property type="term" value="F:zinc ion binding"/>
    <property type="evidence" value="ECO:0007669"/>
    <property type="project" value="InterPro"/>
</dbReference>
<evidence type="ECO:0000259" key="2">
    <source>
        <dbReference type="Pfam" id="PF14833"/>
    </source>
</evidence>
<dbReference type="GO" id="GO:0050661">
    <property type="term" value="F:NADP binding"/>
    <property type="evidence" value="ECO:0007669"/>
    <property type="project" value="InterPro"/>
</dbReference>
<dbReference type="InterPro" id="IPR000771">
    <property type="entry name" value="FBA_II"/>
</dbReference>
<dbReference type="InterPro" id="IPR008927">
    <property type="entry name" value="6-PGluconate_DH-like_C_sf"/>
</dbReference>
<reference evidence="4" key="1">
    <citation type="submission" date="2020-06" db="EMBL/GenBank/DDBJ databases">
        <title>A chromosome-scale genome assembly of Talaromyces rugulosus W13939.</title>
        <authorList>
            <person name="Wang B."/>
            <person name="Guo L."/>
            <person name="Ye K."/>
            <person name="Wang L."/>
        </authorList>
    </citation>
    <scope>NUCLEOTIDE SEQUENCE [LARGE SCALE GENOMIC DNA]</scope>
    <source>
        <strain evidence="4">W13939</strain>
    </source>
</reference>
<dbReference type="RefSeq" id="XP_035340703.1">
    <property type="nucleotide sequence ID" value="XM_035484810.1"/>
</dbReference>
<organism evidence="3 4">
    <name type="scientific">Talaromyces rugulosus</name>
    <name type="common">Penicillium rugulosum</name>
    <dbReference type="NCBI Taxonomy" id="121627"/>
    <lineage>
        <taxon>Eukaryota</taxon>
        <taxon>Fungi</taxon>
        <taxon>Dikarya</taxon>
        <taxon>Ascomycota</taxon>
        <taxon>Pezizomycotina</taxon>
        <taxon>Eurotiomycetes</taxon>
        <taxon>Eurotiomycetidae</taxon>
        <taxon>Eurotiales</taxon>
        <taxon>Trichocomaceae</taxon>
        <taxon>Talaromyces</taxon>
        <taxon>Talaromyces sect. Islandici</taxon>
    </lineage>
</organism>
<dbReference type="PANTHER" id="PTHR43060:SF17">
    <property type="entry name" value="L-THREONATE DEHYDROGENASE"/>
    <property type="match status" value="1"/>
</dbReference>
<dbReference type="SUPFAM" id="SSF51735">
    <property type="entry name" value="NAD(P)-binding Rossmann-fold domains"/>
    <property type="match status" value="1"/>
</dbReference>
<name>A0A7H8QKT5_TALRU</name>
<dbReference type="InterPro" id="IPR013328">
    <property type="entry name" value="6PGD_dom2"/>
</dbReference>
<dbReference type="Gene3D" id="1.10.1040.10">
    <property type="entry name" value="N-(1-d-carboxylethyl)-l-norvaline Dehydrogenase, domain 2"/>
    <property type="match status" value="2"/>
</dbReference>
<accession>A0A7H8QKT5</accession>
<evidence type="ECO:0000313" key="3">
    <source>
        <dbReference type="EMBL" id="QKX54524.1"/>
    </source>
</evidence>
<dbReference type="GO" id="GO:0051287">
    <property type="term" value="F:NAD binding"/>
    <property type="evidence" value="ECO:0007669"/>
    <property type="project" value="InterPro"/>
</dbReference>
<feature type="domain" description="6-phosphogluconate dehydrogenase NADP-binding" evidence="1">
    <location>
        <begin position="6"/>
        <end position="163"/>
    </location>
</feature>
<evidence type="ECO:0000259" key="1">
    <source>
        <dbReference type="Pfam" id="PF03446"/>
    </source>
</evidence>
<dbReference type="GeneID" id="55989121"/>
<dbReference type="GO" id="GO:0005975">
    <property type="term" value="P:carbohydrate metabolic process"/>
    <property type="evidence" value="ECO:0007669"/>
    <property type="project" value="InterPro"/>
</dbReference>
<feature type="domain" description="3-hydroxyisobutyrate dehydrogenase-like NAD-binding" evidence="2">
    <location>
        <begin position="319"/>
        <end position="428"/>
    </location>
</feature>
<dbReference type="Pfam" id="PF03446">
    <property type="entry name" value="NAD_binding_2"/>
    <property type="match status" value="1"/>
</dbReference>
<dbReference type="InterPro" id="IPR036291">
    <property type="entry name" value="NAD(P)-bd_dom_sf"/>
</dbReference>
<dbReference type="SUPFAM" id="SSF51569">
    <property type="entry name" value="Aldolase"/>
    <property type="match status" value="1"/>
</dbReference>
<dbReference type="EMBL" id="CP055898">
    <property type="protein sequence ID" value="QKX54524.1"/>
    <property type="molecule type" value="Genomic_DNA"/>
</dbReference>
<feature type="domain" description="3-hydroxyisobutyrate dehydrogenase-like NAD-binding" evidence="2">
    <location>
        <begin position="175"/>
        <end position="296"/>
    </location>
</feature>
<dbReference type="InterPro" id="IPR013785">
    <property type="entry name" value="Aldolase_TIM"/>
</dbReference>
<dbReference type="InterPro" id="IPR029154">
    <property type="entry name" value="HIBADH-like_NADP-bd"/>
</dbReference>
<dbReference type="InterPro" id="IPR006115">
    <property type="entry name" value="6PGDH_NADP-bd"/>
</dbReference>
<evidence type="ECO:0008006" key="5">
    <source>
        <dbReference type="Google" id="ProtNLM"/>
    </source>
</evidence>
<dbReference type="Gene3D" id="3.40.50.720">
    <property type="entry name" value="NAD(P)-binding Rossmann-like Domain"/>
    <property type="match status" value="1"/>
</dbReference>
<dbReference type="PROSITE" id="PS00895">
    <property type="entry name" value="3_HYDROXYISOBUT_DH"/>
    <property type="match status" value="1"/>
</dbReference>
<dbReference type="Gene3D" id="3.20.20.70">
    <property type="entry name" value="Aldolase class I"/>
    <property type="match status" value="1"/>
</dbReference>
<keyword evidence="4" id="KW-1185">Reference proteome</keyword>
<dbReference type="Pfam" id="PF01116">
    <property type="entry name" value="F_bP_aldolase"/>
    <property type="match status" value="1"/>
</dbReference>
<dbReference type="CDD" id="cd00947">
    <property type="entry name" value="TBP_aldolase_IIB"/>
    <property type="match status" value="1"/>
</dbReference>
<gene>
    <name evidence="3" type="ORF">TRUGW13939_01611</name>
</gene>
<dbReference type="Proteomes" id="UP000509510">
    <property type="component" value="Chromosome I"/>
</dbReference>